<keyword evidence="3" id="KW-0234">DNA repair</keyword>
<dbReference type="GO" id="GO:0005634">
    <property type="term" value="C:nucleus"/>
    <property type="evidence" value="ECO:0007669"/>
    <property type="project" value="TreeGrafter"/>
</dbReference>
<dbReference type="InterPro" id="IPR036895">
    <property type="entry name" value="Uracil-DNA_glycosylase-like_sf"/>
</dbReference>
<dbReference type="Gene3D" id="3.40.470.10">
    <property type="entry name" value="Uracil-DNA glycosylase-like domain"/>
    <property type="match status" value="1"/>
</dbReference>
<proteinExistence type="predicted"/>
<evidence type="ECO:0000256" key="2">
    <source>
        <dbReference type="ARBA" id="ARBA00022801"/>
    </source>
</evidence>
<dbReference type="WBParaSite" id="MCU_009411-RD">
    <property type="protein sequence ID" value="MCU_009411-RD"/>
    <property type="gene ID" value="MCU_009411"/>
</dbReference>
<keyword evidence="1" id="KW-0227">DNA damage</keyword>
<dbReference type="GO" id="GO:0008263">
    <property type="term" value="F:pyrimidine-specific mismatch base pair DNA N-glycosylase activity"/>
    <property type="evidence" value="ECO:0007669"/>
    <property type="project" value="TreeGrafter"/>
</dbReference>
<dbReference type="PANTHER" id="PTHR12159:SF9">
    <property type="entry name" value="G_T MISMATCH-SPECIFIC THYMINE DNA GLYCOSYLASE"/>
    <property type="match status" value="1"/>
</dbReference>
<dbReference type="CDD" id="cd10028">
    <property type="entry name" value="UDG-F2_TDG_MUG"/>
    <property type="match status" value="1"/>
</dbReference>
<dbReference type="InterPro" id="IPR015637">
    <property type="entry name" value="MUG/TDG"/>
</dbReference>
<dbReference type="GO" id="GO:0006285">
    <property type="term" value="P:base-excision repair, AP site formation"/>
    <property type="evidence" value="ECO:0007669"/>
    <property type="project" value="InterPro"/>
</dbReference>
<name>A0A5K3FM67_MESCO</name>
<dbReference type="GO" id="GO:0004844">
    <property type="term" value="F:uracil DNA N-glycosylase activity"/>
    <property type="evidence" value="ECO:0007669"/>
    <property type="project" value="TreeGrafter"/>
</dbReference>
<sequence length="594" mass="62456">MSGPFGVMSLGTCLYESRLVPVPVDFKDDATVLKYGIGFTNICARSSKGTSDLSRKDVKEGSAAMLEKIRHYNPKIAVFNGKGIYETYVGHKNFSMGKQPEPLEGTNTVIFVMPSSSARCAQLPRAEDKLPFFVALRKLREHLRGERPHLEEAEVVFADYTEFRVTTPDPKSLRKAERRRKRKSEAAAAAAALEQSNRGLDGSVLESASPRKKKKPTPAISLQQSDMDMEAMATAAAGAAATTKNIAAPSAFISAEQFQLHQQQQQQHHFQTQSLMQTHAPTAPHHAQQLFAMQPAAQFHPHPQHQMFVSANGQLMAATPMVSIAMPTAGQQAAAAAAAAAAATGCYGAPFQQFIMSQSATGQPAGMVAWQPTTAWSAYQHAATATAPPPQQTPQQFVFAGGQPAAPAYPQHVYLAPASNPASGTPASYHLLPVGCHPQTGFNPQTGFTGVFVPDQHHAPQGHQPAPQPVAVAAAGQSLIPSVDPTQAATAPQQAPLITLGSPHFKVMAVGAGGQLIPAAAATPCVPHFVPPPAAPVVPPQKSLAGTVKVSAVTQTPNSLQTSSVPLVQTAAGSDEGGQAASSASDEKVIYSAL</sequence>
<evidence type="ECO:0000313" key="5">
    <source>
        <dbReference type="WBParaSite" id="MCU_009411-RD"/>
    </source>
</evidence>
<dbReference type="AlphaFoldDB" id="A0A5K3FM67"/>
<evidence type="ECO:0000256" key="3">
    <source>
        <dbReference type="ARBA" id="ARBA00023204"/>
    </source>
</evidence>
<dbReference type="PANTHER" id="PTHR12159">
    <property type="entry name" value="G/T AND G/U MISMATCH-SPECIFIC DNA GLYCOSYLASE"/>
    <property type="match status" value="1"/>
</dbReference>
<keyword evidence="2" id="KW-0378">Hydrolase</keyword>
<reference evidence="5" key="1">
    <citation type="submission" date="2019-11" db="UniProtKB">
        <authorList>
            <consortium name="WormBaseParasite"/>
        </authorList>
    </citation>
    <scope>IDENTIFICATION</scope>
</reference>
<dbReference type="SUPFAM" id="SSF52141">
    <property type="entry name" value="Uracil-DNA glycosylase-like"/>
    <property type="match status" value="1"/>
</dbReference>
<evidence type="ECO:0000256" key="4">
    <source>
        <dbReference type="SAM" id="MobiDB-lite"/>
    </source>
</evidence>
<organism evidence="5">
    <name type="scientific">Mesocestoides corti</name>
    <name type="common">Flatworm</name>
    <dbReference type="NCBI Taxonomy" id="53468"/>
    <lineage>
        <taxon>Eukaryota</taxon>
        <taxon>Metazoa</taxon>
        <taxon>Spiralia</taxon>
        <taxon>Lophotrochozoa</taxon>
        <taxon>Platyhelminthes</taxon>
        <taxon>Cestoda</taxon>
        <taxon>Eucestoda</taxon>
        <taxon>Cyclophyllidea</taxon>
        <taxon>Mesocestoididae</taxon>
        <taxon>Mesocestoides</taxon>
    </lineage>
</organism>
<protein>
    <submittedName>
        <fullName evidence="5">Alkaline phosphatase</fullName>
    </submittedName>
</protein>
<accession>A0A5K3FM67</accession>
<feature type="region of interest" description="Disordered" evidence="4">
    <location>
        <begin position="192"/>
        <end position="224"/>
    </location>
</feature>
<evidence type="ECO:0000256" key="1">
    <source>
        <dbReference type="ARBA" id="ARBA00022763"/>
    </source>
</evidence>